<dbReference type="OrthoDB" id="423498at2759"/>
<dbReference type="HOGENOM" id="CLU_036110_1_2_1"/>
<keyword evidence="4" id="KW-1185">Reference proteome</keyword>
<protein>
    <recommendedName>
        <fullName evidence="2">SMP-30/Gluconolactonase/LRE-like region domain-containing protein</fullName>
    </recommendedName>
</protein>
<keyword evidence="1" id="KW-0732">Signal</keyword>
<evidence type="ECO:0000259" key="2">
    <source>
        <dbReference type="Pfam" id="PF08450"/>
    </source>
</evidence>
<proteinExistence type="predicted"/>
<sequence length="411" mass="44568">MYWLAGLVGLAGLAAWQWSVRSPSVSLDQLVLSPQIVVIDPRSINVMGKDGSFRTEAFKTHFNPTNAALPHIQIFDPSFLSVLGSSPSINLVASVPGIPFAHEAPVWHPDTDQVFFSSHCGEDLGWGSCDENNYISKMEMKEVYTALSGASDVTSAVNVSVTALDIPDARQMTWGATGPYHSNLLLINSGRGELPSSLTLVNPAPPHNVTVLLDNFYGRPFNSLNDGKIHPKSHKIFFTDVTYGYLKHFRPLPSMPNQVYRFDPDTGHVRVVTDVLMRPNGLAFSQDGKIAYVGDTGASAGFLGRNQTNPAAIYEFDVDPKTQVFTNPRIFAFIDTGLPDGIQVDTMGNVYSSCGDGVHVWNKDGILIGKFFTGTVSCNLVFAGPGKLVILAQTKVYLAQIAAKGTKLAYP</sequence>
<feature type="chain" id="PRO_5012587660" description="SMP-30/Gluconolactonase/LRE-like region domain-containing protein" evidence="1">
    <location>
        <begin position="16"/>
        <end position="411"/>
    </location>
</feature>
<name>J4IA47_9APHY</name>
<dbReference type="Proteomes" id="UP000006352">
    <property type="component" value="Unassembled WGS sequence"/>
</dbReference>
<dbReference type="PANTHER" id="PTHR47064">
    <property type="entry name" value="PUTATIVE (AFU_ORTHOLOGUE AFUA_1G08990)-RELATED"/>
    <property type="match status" value="1"/>
</dbReference>
<dbReference type="Pfam" id="PF08450">
    <property type="entry name" value="SGL"/>
    <property type="match status" value="1"/>
</dbReference>
<dbReference type="Gene3D" id="2.120.10.30">
    <property type="entry name" value="TolB, C-terminal domain"/>
    <property type="match status" value="1"/>
</dbReference>
<dbReference type="InterPro" id="IPR013658">
    <property type="entry name" value="SGL"/>
</dbReference>
<feature type="signal peptide" evidence="1">
    <location>
        <begin position="1"/>
        <end position="15"/>
    </location>
</feature>
<reference evidence="3 4" key="1">
    <citation type="journal article" date="2012" name="Appl. Environ. Microbiol.">
        <title>Short-read sequencing for genomic analysis of the brown rot fungus Fibroporia radiculosa.</title>
        <authorList>
            <person name="Tang J.D."/>
            <person name="Perkins A.D."/>
            <person name="Sonstegard T.S."/>
            <person name="Schroeder S.G."/>
            <person name="Burgess S.C."/>
            <person name="Diehl S.V."/>
        </authorList>
    </citation>
    <scope>NUCLEOTIDE SEQUENCE [LARGE SCALE GENOMIC DNA]</scope>
    <source>
        <strain evidence="3 4">TFFH 294</strain>
    </source>
</reference>
<dbReference type="InterPro" id="IPR052988">
    <property type="entry name" value="Oryzine_lactonohydrolase"/>
</dbReference>
<dbReference type="InParanoid" id="J4IA47"/>
<dbReference type="GeneID" id="24097192"/>
<accession>J4IA47</accession>
<dbReference type="AlphaFoldDB" id="J4IA47"/>
<evidence type="ECO:0000256" key="1">
    <source>
        <dbReference type="SAM" id="SignalP"/>
    </source>
</evidence>
<gene>
    <name evidence="3" type="ORF">FIBRA_04368</name>
</gene>
<dbReference type="STRING" id="599839.J4IA47"/>
<dbReference type="PANTHER" id="PTHR47064:SF2">
    <property type="entry name" value="SMP-30_GLUCONOLACTONASE_LRE-LIKE REGION DOMAIN-CONTAINING PROTEIN-RELATED"/>
    <property type="match status" value="1"/>
</dbReference>
<dbReference type="EMBL" id="HE797072">
    <property type="protein sequence ID" value="CCM02281.1"/>
    <property type="molecule type" value="Genomic_DNA"/>
</dbReference>
<organism evidence="3 4">
    <name type="scientific">Fibroporia radiculosa</name>
    <dbReference type="NCBI Taxonomy" id="599839"/>
    <lineage>
        <taxon>Eukaryota</taxon>
        <taxon>Fungi</taxon>
        <taxon>Dikarya</taxon>
        <taxon>Basidiomycota</taxon>
        <taxon>Agaricomycotina</taxon>
        <taxon>Agaricomycetes</taxon>
        <taxon>Polyporales</taxon>
        <taxon>Fibroporiaceae</taxon>
        <taxon>Fibroporia</taxon>
    </lineage>
</organism>
<feature type="domain" description="SMP-30/Gluconolactonase/LRE-like region" evidence="2">
    <location>
        <begin position="103"/>
        <end position="386"/>
    </location>
</feature>
<dbReference type="RefSeq" id="XP_012181564.1">
    <property type="nucleotide sequence ID" value="XM_012326174.1"/>
</dbReference>
<evidence type="ECO:0000313" key="4">
    <source>
        <dbReference type="Proteomes" id="UP000006352"/>
    </source>
</evidence>
<evidence type="ECO:0000313" key="3">
    <source>
        <dbReference type="EMBL" id="CCM02281.1"/>
    </source>
</evidence>
<dbReference type="InterPro" id="IPR011042">
    <property type="entry name" value="6-blade_b-propeller_TolB-like"/>
</dbReference>
<dbReference type="SUPFAM" id="SSF63829">
    <property type="entry name" value="Calcium-dependent phosphotriesterase"/>
    <property type="match status" value="1"/>
</dbReference>